<evidence type="ECO:0000256" key="1">
    <source>
        <dbReference type="SAM" id="MobiDB-lite"/>
    </source>
</evidence>
<dbReference type="GO" id="GO:0019752">
    <property type="term" value="P:carboxylic acid metabolic process"/>
    <property type="evidence" value="ECO:0007669"/>
    <property type="project" value="InterPro"/>
</dbReference>
<dbReference type="RefSeq" id="WP_227700399.1">
    <property type="nucleotide sequence ID" value="NZ_JAJEQW010000022.1"/>
</dbReference>
<accession>A0AAW4WM99</accession>
<feature type="compositionally biased region" description="Basic and acidic residues" evidence="1">
    <location>
        <begin position="24"/>
        <end position="35"/>
    </location>
</feature>
<dbReference type="GO" id="GO:0046912">
    <property type="term" value="F:acyltransferase activity, acyl groups converted into alkyl on transfer"/>
    <property type="evidence" value="ECO:0007669"/>
    <property type="project" value="InterPro"/>
</dbReference>
<dbReference type="InterPro" id="IPR002034">
    <property type="entry name" value="AIPM/Hcit_synth_CS"/>
</dbReference>
<dbReference type="PROSITE" id="PS00815">
    <property type="entry name" value="AIPM_HOMOCIT_SYNTH_1"/>
    <property type="match status" value="1"/>
</dbReference>
<gene>
    <name evidence="2" type="ORF">LKD47_14285</name>
</gene>
<evidence type="ECO:0000313" key="3">
    <source>
        <dbReference type="Proteomes" id="UP001198893"/>
    </source>
</evidence>
<comment type="caution">
    <text evidence="2">The sequence shown here is derived from an EMBL/GenBank/DDBJ whole genome shotgun (WGS) entry which is preliminary data.</text>
</comment>
<sequence length="45" mass="5221">MKQQIVTKAVLRDGEQATEYDMPQEDKEKTPEKYETVSLDEIAFS</sequence>
<feature type="region of interest" description="Disordered" evidence="1">
    <location>
        <begin position="1"/>
        <end position="37"/>
    </location>
</feature>
<reference evidence="2" key="1">
    <citation type="submission" date="2021-10" db="EMBL/GenBank/DDBJ databases">
        <title>Anaerobic single-cell dispensing facilitates the cultivation of human gut bacteria.</title>
        <authorList>
            <person name="Afrizal A."/>
        </authorList>
    </citation>
    <scope>NUCLEOTIDE SEQUENCE</scope>
    <source>
        <strain evidence="2">CLA-AA-H204</strain>
    </source>
</reference>
<evidence type="ECO:0000313" key="2">
    <source>
        <dbReference type="EMBL" id="MCC2243447.1"/>
    </source>
</evidence>
<dbReference type="EMBL" id="JAJEQW010000022">
    <property type="protein sequence ID" value="MCC2243447.1"/>
    <property type="molecule type" value="Genomic_DNA"/>
</dbReference>
<name>A0AAW4WM99_9FIRM</name>
<dbReference type="Proteomes" id="UP001198893">
    <property type="component" value="Unassembled WGS sequence"/>
</dbReference>
<dbReference type="AlphaFoldDB" id="A0AAW4WM99"/>
<organism evidence="2 3">
    <name type="scientific">Roseburia amylophila</name>
    <dbReference type="NCBI Taxonomy" id="2981794"/>
    <lineage>
        <taxon>Bacteria</taxon>
        <taxon>Bacillati</taxon>
        <taxon>Bacillota</taxon>
        <taxon>Clostridia</taxon>
        <taxon>Lachnospirales</taxon>
        <taxon>Lachnospiraceae</taxon>
        <taxon>Roseburia</taxon>
    </lineage>
</organism>
<proteinExistence type="predicted"/>
<protein>
    <submittedName>
        <fullName evidence="2">Uncharacterized protein</fullName>
    </submittedName>
</protein>